<dbReference type="AlphaFoldDB" id="A0A1H4KNH1"/>
<gene>
    <name evidence="1" type="ORF">SAMN04490356_0863</name>
</gene>
<keyword evidence="2" id="KW-1185">Reference proteome</keyword>
<accession>A0A1H4KNH1</accession>
<dbReference type="Proteomes" id="UP000198609">
    <property type="component" value="Unassembled WGS sequence"/>
</dbReference>
<evidence type="ECO:0000313" key="2">
    <source>
        <dbReference type="Proteomes" id="UP000198609"/>
    </source>
</evidence>
<sequence>MNHDTEILLRNVAGRLERAVTERDCPAMVALQGDRTLVLSDYDYLRDDSTAAAFEHRAAEKARQIHAVRFVFAVPQVWLFEQDFVYGRAVANLPLREGEQELIAWMSFDAGDGVDYGYLPYARRPGGEPVFDDHTVITVPVQPYDEFPGRHLLRALTQDPGGPTST</sequence>
<name>A0A1H4KNH1_STRMJ</name>
<proteinExistence type="predicted"/>
<protein>
    <submittedName>
        <fullName evidence="1">Uncharacterized protein</fullName>
    </submittedName>
</protein>
<organism evidence="1 2">
    <name type="scientific">Streptomyces melanosporofaciens</name>
    <dbReference type="NCBI Taxonomy" id="67327"/>
    <lineage>
        <taxon>Bacteria</taxon>
        <taxon>Bacillati</taxon>
        <taxon>Actinomycetota</taxon>
        <taxon>Actinomycetes</taxon>
        <taxon>Kitasatosporales</taxon>
        <taxon>Streptomycetaceae</taxon>
        <taxon>Streptomyces</taxon>
        <taxon>Streptomyces violaceusniger group</taxon>
    </lineage>
</organism>
<dbReference type="RefSeq" id="WP_093460389.1">
    <property type="nucleotide sequence ID" value="NZ_FNST01000002.1"/>
</dbReference>
<dbReference type="EMBL" id="FNST01000002">
    <property type="protein sequence ID" value="SEB60027.1"/>
    <property type="molecule type" value="Genomic_DNA"/>
</dbReference>
<evidence type="ECO:0000313" key="1">
    <source>
        <dbReference type="EMBL" id="SEB60027.1"/>
    </source>
</evidence>
<reference evidence="2" key="1">
    <citation type="submission" date="2016-10" db="EMBL/GenBank/DDBJ databases">
        <authorList>
            <person name="Varghese N."/>
            <person name="Submissions S."/>
        </authorList>
    </citation>
    <scope>NUCLEOTIDE SEQUENCE [LARGE SCALE GENOMIC DNA]</scope>
    <source>
        <strain evidence="2">DSM 40318</strain>
    </source>
</reference>